<evidence type="ECO:0000313" key="13">
    <source>
        <dbReference type="EMBL" id="MER5172938.1"/>
    </source>
</evidence>
<evidence type="ECO:0000256" key="1">
    <source>
        <dbReference type="ARBA" id="ARBA00004236"/>
    </source>
</evidence>
<evidence type="ECO:0000256" key="10">
    <source>
        <dbReference type="SAM" id="Phobius"/>
    </source>
</evidence>
<dbReference type="InterPro" id="IPR009056">
    <property type="entry name" value="Cyt_c-like_dom"/>
</dbReference>
<dbReference type="InterPro" id="IPR036909">
    <property type="entry name" value="Cyt_c-like_dom_sf"/>
</dbReference>
<evidence type="ECO:0000256" key="2">
    <source>
        <dbReference type="ARBA" id="ARBA00022475"/>
    </source>
</evidence>
<keyword evidence="7 9" id="KW-0408">Iron</keyword>
<dbReference type="InterPro" id="IPR051459">
    <property type="entry name" value="Cytochrome_c-type_DH"/>
</dbReference>
<organism evidence="13 14">
    <name type="scientific">Thioclava kandeliae</name>
    <dbReference type="NCBI Taxonomy" id="3070818"/>
    <lineage>
        <taxon>Bacteria</taxon>
        <taxon>Pseudomonadati</taxon>
        <taxon>Pseudomonadota</taxon>
        <taxon>Alphaproteobacteria</taxon>
        <taxon>Rhodobacterales</taxon>
        <taxon>Paracoccaceae</taxon>
        <taxon>Thioclava</taxon>
    </lineage>
</organism>
<dbReference type="RefSeq" id="WP_350938059.1">
    <property type="nucleotide sequence ID" value="NZ_JAYWLC010000013.1"/>
</dbReference>
<feature type="signal peptide" evidence="11">
    <location>
        <begin position="1"/>
        <end position="25"/>
    </location>
</feature>
<feature type="domain" description="Cytochrome c" evidence="12">
    <location>
        <begin position="28"/>
        <end position="131"/>
    </location>
</feature>
<keyword evidence="14" id="KW-1185">Reference proteome</keyword>
<dbReference type="PIRSF" id="PIRSF000018">
    <property type="entry name" value="Mb_ADH_cyt_c"/>
    <property type="match status" value="1"/>
</dbReference>
<dbReference type="PANTHER" id="PTHR35008:SF8">
    <property type="entry name" value="ALCOHOL DEHYDROGENASE CYTOCHROME C SUBUNIT"/>
    <property type="match status" value="1"/>
</dbReference>
<dbReference type="PANTHER" id="PTHR35008">
    <property type="entry name" value="BLL4482 PROTEIN-RELATED"/>
    <property type="match status" value="1"/>
</dbReference>
<evidence type="ECO:0000256" key="9">
    <source>
        <dbReference type="PROSITE-ProRule" id="PRU00433"/>
    </source>
</evidence>
<dbReference type="PROSITE" id="PS51007">
    <property type="entry name" value="CYTC"/>
    <property type="match status" value="3"/>
</dbReference>
<gene>
    <name evidence="13" type="ORF">VSX56_14260</name>
</gene>
<keyword evidence="5 11" id="KW-0732">Signal</keyword>
<dbReference type="Pfam" id="PF13442">
    <property type="entry name" value="Cytochrome_CBB3"/>
    <property type="match status" value="1"/>
</dbReference>
<evidence type="ECO:0000256" key="7">
    <source>
        <dbReference type="ARBA" id="ARBA00023004"/>
    </source>
</evidence>
<feature type="domain" description="Cytochrome c" evidence="12">
    <location>
        <begin position="314"/>
        <end position="407"/>
    </location>
</feature>
<comment type="subcellular location">
    <subcellularLocation>
        <location evidence="1">Cell membrane</location>
    </subcellularLocation>
</comment>
<keyword evidence="2" id="KW-1003">Cell membrane</keyword>
<evidence type="ECO:0000259" key="12">
    <source>
        <dbReference type="PROSITE" id="PS51007"/>
    </source>
</evidence>
<evidence type="ECO:0000256" key="4">
    <source>
        <dbReference type="ARBA" id="ARBA00022723"/>
    </source>
</evidence>
<keyword evidence="3 9" id="KW-0349">Heme</keyword>
<dbReference type="Pfam" id="PF00034">
    <property type="entry name" value="Cytochrom_C"/>
    <property type="match status" value="2"/>
</dbReference>
<evidence type="ECO:0000256" key="11">
    <source>
        <dbReference type="SAM" id="SignalP"/>
    </source>
</evidence>
<feature type="transmembrane region" description="Helical" evidence="10">
    <location>
        <begin position="439"/>
        <end position="459"/>
    </location>
</feature>
<dbReference type="Proteomes" id="UP001438953">
    <property type="component" value="Unassembled WGS sequence"/>
</dbReference>
<dbReference type="InterPro" id="IPR014353">
    <property type="entry name" value="Membr-bd_ADH_cyt_c"/>
</dbReference>
<evidence type="ECO:0000256" key="6">
    <source>
        <dbReference type="ARBA" id="ARBA00022737"/>
    </source>
</evidence>
<keyword evidence="10" id="KW-1133">Transmembrane helix</keyword>
<sequence length="463" mass="48920">MTRFPLTRMARALMGFGLLASPLAAQTPDPASGAYIATTADCAACHTAKGGKPFAGGYAINSPMGVITSSNITPSKEFGIGSYTLEEFSDAVRKGIRRDGAHLYPAMPYPAYAHMSDADIAALYDYFMQDVAPVETAAPETDLPFPFSQRWAMIGWNALFAGGAPITSDPDQSEAWNRGRYLVQGPAHCGTCHTPRNLLMGSKTADLMAGGDVGAWYAPNLTPGKGGLSDWSDADLARYLKTGIATHGRASGPMAEAVEYSLQHLSDTDIDAMVTYLRSLPARDSDLSPAAGQATDAAFAPWEHSANRTGHRLAKDAGGAELYETACASCHGLSGDGSKDGTYPALKGNVTLENGQSANLVSTILHGVTRETEGKHTLMPGFGPDSLVQKLDDAQIARLASYASMTFGDTGQTVTADEVKTLRTGGPVAPLVRLAAPQIMIGVALVVLLVLVLLVVWLIRRRR</sequence>
<proteinExistence type="predicted"/>
<dbReference type="SUPFAM" id="SSF46626">
    <property type="entry name" value="Cytochrome c"/>
    <property type="match status" value="3"/>
</dbReference>
<protein>
    <submittedName>
        <fullName evidence="13">Cytochrome c</fullName>
    </submittedName>
</protein>
<feature type="chain" id="PRO_5045610757" evidence="11">
    <location>
        <begin position="26"/>
        <end position="463"/>
    </location>
</feature>
<feature type="domain" description="Cytochrome c" evidence="12">
    <location>
        <begin position="174"/>
        <end position="281"/>
    </location>
</feature>
<dbReference type="Gene3D" id="1.10.760.10">
    <property type="entry name" value="Cytochrome c-like domain"/>
    <property type="match status" value="3"/>
</dbReference>
<keyword evidence="10" id="KW-0812">Transmembrane</keyword>
<comment type="caution">
    <text evidence="13">The sequence shown here is derived from an EMBL/GenBank/DDBJ whole genome shotgun (WGS) entry which is preliminary data.</text>
</comment>
<reference evidence="13 14" key="1">
    <citation type="submission" date="2024-06" db="EMBL/GenBank/DDBJ databases">
        <title>Thioclava kandeliae sp. nov. from a rhizosphere soil sample of Kandelia candel in a mangrove.</title>
        <authorList>
            <person name="Mu T."/>
        </authorList>
    </citation>
    <scope>NUCLEOTIDE SEQUENCE [LARGE SCALE GENOMIC DNA]</scope>
    <source>
        <strain evidence="13 14">CPCC 100088</strain>
    </source>
</reference>
<name>A0ABV1SJ57_9RHOB</name>
<evidence type="ECO:0000256" key="3">
    <source>
        <dbReference type="ARBA" id="ARBA00022617"/>
    </source>
</evidence>
<keyword evidence="6" id="KW-0677">Repeat</keyword>
<keyword evidence="4 9" id="KW-0479">Metal-binding</keyword>
<evidence type="ECO:0000313" key="14">
    <source>
        <dbReference type="Proteomes" id="UP001438953"/>
    </source>
</evidence>
<evidence type="ECO:0000256" key="5">
    <source>
        <dbReference type="ARBA" id="ARBA00022729"/>
    </source>
</evidence>
<evidence type="ECO:0000256" key="8">
    <source>
        <dbReference type="ARBA" id="ARBA00023136"/>
    </source>
</evidence>
<accession>A0ABV1SJ57</accession>
<dbReference type="EMBL" id="JAYWLC010000013">
    <property type="protein sequence ID" value="MER5172938.1"/>
    <property type="molecule type" value="Genomic_DNA"/>
</dbReference>
<keyword evidence="8 10" id="KW-0472">Membrane</keyword>